<comment type="subcellular location">
    <subcellularLocation>
        <location evidence="2">Secreted</location>
    </subcellularLocation>
</comment>
<protein>
    <recommendedName>
        <fullName evidence="4">mannan endo-1,4-beta-mannosidase</fullName>
        <ecNumber evidence="4">3.2.1.78</ecNumber>
    </recommendedName>
</protein>
<dbReference type="EC" id="3.2.1.78" evidence="4"/>
<organism evidence="12 13">
    <name type="scientific">Marasmius tenuissimus</name>
    <dbReference type="NCBI Taxonomy" id="585030"/>
    <lineage>
        <taxon>Eukaryota</taxon>
        <taxon>Fungi</taxon>
        <taxon>Dikarya</taxon>
        <taxon>Basidiomycota</taxon>
        <taxon>Agaricomycotina</taxon>
        <taxon>Agaricomycetes</taxon>
        <taxon>Agaricomycetidae</taxon>
        <taxon>Agaricales</taxon>
        <taxon>Marasmiineae</taxon>
        <taxon>Marasmiaceae</taxon>
        <taxon>Marasmius</taxon>
    </lineage>
</organism>
<keyword evidence="8" id="KW-0326">Glycosidase</keyword>
<dbReference type="SUPFAM" id="SSF51445">
    <property type="entry name" value="(Trans)glycosidases"/>
    <property type="match status" value="1"/>
</dbReference>
<dbReference type="PANTHER" id="PTHR31451">
    <property type="match status" value="1"/>
</dbReference>
<evidence type="ECO:0000259" key="11">
    <source>
        <dbReference type="Pfam" id="PF26410"/>
    </source>
</evidence>
<dbReference type="InterPro" id="IPR001547">
    <property type="entry name" value="Glyco_hydro_5"/>
</dbReference>
<evidence type="ECO:0000256" key="3">
    <source>
        <dbReference type="ARBA" id="ARBA00005641"/>
    </source>
</evidence>
<keyword evidence="5" id="KW-0964">Secreted</keyword>
<comment type="catalytic activity">
    <reaction evidence="1">
        <text>Random hydrolysis of (1-&gt;4)-beta-D-mannosidic linkages in mannans, galactomannans and glucomannans.</text>
        <dbReference type="EC" id="3.2.1.78"/>
    </reaction>
</comment>
<proteinExistence type="inferred from homology"/>
<comment type="similarity">
    <text evidence="3">Belongs to the glycosyl hydrolase 5 (cellulase A) family.</text>
</comment>
<evidence type="ECO:0000256" key="9">
    <source>
        <dbReference type="SAM" id="MobiDB-lite"/>
    </source>
</evidence>
<dbReference type="EMBL" id="JBBXMP010000003">
    <property type="protein sequence ID" value="KAL0071417.1"/>
    <property type="molecule type" value="Genomic_DNA"/>
</dbReference>
<keyword evidence="7" id="KW-0378">Hydrolase</keyword>
<dbReference type="Proteomes" id="UP001437256">
    <property type="component" value="Unassembled WGS sequence"/>
</dbReference>
<evidence type="ECO:0000256" key="6">
    <source>
        <dbReference type="ARBA" id="ARBA00022729"/>
    </source>
</evidence>
<name>A0ABR3ABS4_9AGAR</name>
<keyword evidence="6 10" id="KW-0732">Signal</keyword>
<sequence length="555" mass="61041">MRSFATALFVFQLLLASCVSANNTGNTKDKFVQAKNGKFHVNGSEFKWIGTTAYWLPSLNTEQDIVNTLTNISDAGIKVVRTWAFNDVESIPQNGTWFQLISNGTVAINTGPNGLQKLDLVLKHAQRLGLYVVLSLTNNWNPREKFDGVAKSIQGLESDVKARMLWERDMTPGGMDVYVRQFGFKTHDEFYTNPKLKDLFKNYTQQIVTRYKDSPSVFSWEVANDARCQSSLNASSSCETRTVTRWHAEIADHVKRFDPNHLVSSGTQGFFCMDCPKLFPIQAPPPPETSPVPNSRKRNVVPLTKEGLLSERREQWKKTRAAAIQSGRLQEGGIRVRGQWASTPTRRQADAGVGPAFDGSEGVDSQDILGIPNIGFSSFQLFPDQNNYGPDDPNLSTFDNLVNNGVIWIQKHAQAAQILSKPVALTGFGLVTQANLPNFVPFNSSTARFANTTQGSSAVQEFGVTDAQRDQAYNTWFDTGIEAGLQGIIQYQWGQSGLVTQPGTTISPNINGPSQSPNNNQAGQSPNDGYSTNGVGMASFQDVISDAANEIGNFF</sequence>
<reference evidence="12 13" key="1">
    <citation type="submission" date="2024-05" db="EMBL/GenBank/DDBJ databases">
        <title>A draft genome resource for the thread blight pathogen Marasmius tenuissimus strain MS-2.</title>
        <authorList>
            <person name="Yulfo-Soto G.E."/>
            <person name="Baruah I.K."/>
            <person name="Amoako-Attah I."/>
            <person name="Bukari Y."/>
            <person name="Meinhardt L.W."/>
            <person name="Bailey B.A."/>
            <person name="Cohen S.P."/>
        </authorList>
    </citation>
    <scope>NUCLEOTIDE SEQUENCE [LARGE SCALE GENOMIC DNA]</scope>
    <source>
        <strain evidence="12 13">MS-2</strain>
    </source>
</reference>
<evidence type="ECO:0000256" key="1">
    <source>
        <dbReference type="ARBA" id="ARBA00001678"/>
    </source>
</evidence>
<accession>A0ABR3ABS4</accession>
<evidence type="ECO:0000256" key="10">
    <source>
        <dbReference type="SAM" id="SignalP"/>
    </source>
</evidence>
<evidence type="ECO:0000313" key="13">
    <source>
        <dbReference type="Proteomes" id="UP001437256"/>
    </source>
</evidence>
<keyword evidence="13" id="KW-1185">Reference proteome</keyword>
<gene>
    <name evidence="12" type="ORF">AAF712_001274</name>
</gene>
<feature type="region of interest" description="Disordered" evidence="9">
    <location>
        <begin position="502"/>
        <end position="534"/>
    </location>
</feature>
<dbReference type="InterPro" id="IPR045053">
    <property type="entry name" value="MAN-like"/>
</dbReference>
<evidence type="ECO:0000256" key="8">
    <source>
        <dbReference type="ARBA" id="ARBA00023295"/>
    </source>
</evidence>
<dbReference type="InterPro" id="IPR017853">
    <property type="entry name" value="GH"/>
</dbReference>
<feature type="signal peptide" evidence="10">
    <location>
        <begin position="1"/>
        <end position="21"/>
    </location>
</feature>
<dbReference type="Gene3D" id="3.20.20.80">
    <property type="entry name" value="Glycosidases"/>
    <property type="match status" value="1"/>
</dbReference>
<dbReference type="PANTHER" id="PTHR31451:SF39">
    <property type="entry name" value="MANNAN ENDO-1,4-BETA-MANNOSIDASE 1"/>
    <property type="match status" value="1"/>
</dbReference>
<evidence type="ECO:0000313" key="12">
    <source>
        <dbReference type="EMBL" id="KAL0071417.1"/>
    </source>
</evidence>
<evidence type="ECO:0000256" key="7">
    <source>
        <dbReference type="ARBA" id="ARBA00022801"/>
    </source>
</evidence>
<dbReference type="Pfam" id="PF26410">
    <property type="entry name" value="GH5_mannosidase"/>
    <property type="match status" value="1"/>
</dbReference>
<feature type="chain" id="PRO_5046224016" description="mannan endo-1,4-beta-mannosidase" evidence="10">
    <location>
        <begin position="22"/>
        <end position="555"/>
    </location>
</feature>
<evidence type="ECO:0000256" key="4">
    <source>
        <dbReference type="ARBA" id="ARBA00012706"/>
    </source>
</evidence>
<dbReference type="PROSITE" id="PS51257">
    <property type="entry name" value="PROKAR_LIPOPROTEIN"/>
    <property type="match status" value="1"/>
</dbReference>
<evidence type="ECO:0000256" key="2">
    <source>
        <dbReference type="ARBA" id="ARBA00004613"/>
    </source>
</evidence>
<feature type="domain" description="Glycoside hydrolase family 5" evidence="11">
    <location>
        <begin position="30"/>
        <end position="269"/>
    </location>
</feature>
<evidence type="ECO:0000256" key="5">
    <source>
        <dbReference type="ARBA" id="ARBA00022525"/>
    </source>
</evidence>
<comment type="caution">
    <text evidence="12">The sequence shown here is derived from an EMBL/GenBank/DDBJ whole genome shotgun (WGS) entry which is preliminary data.</text>
</comment>